<dbReference type="InterPro" id="IPR036961">
    <property type="entry name" value="Kinesin_motor_dom_sf"/>
</dbReference>
<protein>
    <recommendedName>
        <fullName evidence="4">Kinesin-like protein</fullName>
    </recommendedName>
</protein>
<evidence type="ECO:0000256" key="3">
    <source>
        <dbReference type="PROSITE-ProRule" id="PRU00283"/>
    </source>
</evidence>
<keyword evidence="1 3" id="KW-0547">Nucleotide-binding</keyword>
<dbReference type="Gene3D" id="3.40.850.10">
    <property type="entry name" value="Kinesin motor domain"/>
    <property type="match status" value="1"/>
</dbReference>
<keyword evidence="5" id="KW-0175">Coiled coil</keyword>
<reference evidence="7 8" key="1">
    <citation type="journal article" date="2022" name="bioRxiv">
        <title>Genomics of Preaxostyla Flagellates Illuminates Evolutionary Transitions and the Path Towards Mitochondrial Loss.</title>
        <authorList>
            <person name="Novak L.V.F."/>
            <person name="Treitli S.C."/>
            <person name="Pyrih J."/>
            <person name="Halakuc P."/>
            <person name="Pipaliya S.V."/>
            <person name="Vacek V."/>
            <person name="Brzon O."/>
            <person name="Soukal P."/>
            <person name="Eme L."/>
            <person name="Dacks J.B."/>
            <person name="Karnkowska A."/>
            <person name="Elias M."/>
            <person name="Hampl V."/>
        </authorList>
    </citation>
    <scope>NUCLEOTIDE SEQUENCE [LARGE SCALE GENOMIC DNA]</scope>
    <source>
        <strain evidence="7">NAU3</strain>
        <tissue evidence="7">Gut</tissue>
    </source>
</reference>
<comment type="similarity">
    <text evidence="3 4">Belongs to the TRAFAC class myosin-kinesin ATPase superfamily. Kinesin family.</text>
</comment>
<keyword evidence="4" id="KW-0493">Microtubule</keyword>
<dbReference type="SMART" id="SM00129">
    <property type="entry name" value="KISc"/>
    <property type="match status" value="1"/>
</dbReference>
<evidence type="ECO:0000313" key="7">
    <source>
        <dbReference type="EMBL" id="KAK2960353.1"/>
    </source>
</evidence>
<dbReference type="EMBL" id="JARBJD010000023">
    <property type="protein sequence ID" value="KAK2960353.1"/>
    <property type="molecule type" value="Genomic_DNA"/>
</dbReference>
<dbReference type="PRINTS" id="PR00380">
    <property type="entry name" value="KINESINHEAVY"/>
</dbReference>
<dbReference type="PANTHER" id="PTHR47972:SF28">
    <property type="entry name" value="KINESIN-LIKE PROTEIN KLP-3"/>
    <property type="match status" value="1"/>
</dbReference>
<sequence length="630" mass="70931">MDQSFGPLSICIYAETDWDKRQYRLSMKSPLSLQKLTVQKVLGSIIKMSNSKTTSLMLISNGTILPESELIYPYAMKSNGRFLVCVKGAQPTLQQHQDEIKALQHTILQMREKADLLHLELENDLQFEKQNEEKWEEEKRSLDEHYNEEVNSLITKWKNERAQWENEGQHLLQELTHLNRLDDAANHHGQRQREIERSEEMAEAIKPGLEFMKQSVEELTHRVALLSEQIARINQEQADSAKLLSSSASSAFGMSRVSLQQQLDEETNAIHTQLLQLKLESVRQATTLWRERKEAVLCRVEEMKGNVRVIIRCRPLEHPDSVSKTRFLSPSSLSVETRNKVRTFHFSRVFPPTASQRDVYEEMRGLVVDSVHGTPTTIIAYGATGTGKTHTLFGDLSSLNDCGIVVRAVFDIFDLANSPAERGANRIDFSCSFVELYQNEVCDLLDSIREGDETEKVSVLHLGGKVSNIVQKCVDNAEDALELIFEGEERRVVAETRLNAHSSRSHTIFTIHMHKAHTPFSSISFVDLAGSERVAKSQSSGQRLKEAQSINKSLSALGDVVSSLSKNASFIPFRNSKLTELLQNALGGDSKTVIVVSISPNADSVSETVNSLEFGGRVRKVQNRRSSSKK</sequence>
<keyword evidence="2 3" id="KW-0067">ATP-binding</keyword>
<evidence type="ECO:0000256" key="5">
    <source>
        <dbReference type="SAM" id="Coils"/>
    </source>
</evidence>
<evidence type="ECO:0000256" key="2">
    <source>
        <dbReference type="ARBA" id="ARBA00022840"/>
    </source>
</evidence>
<organism evidence="7 8">
    <name type="scientific">Blattamonas nauphoetae</name>
    <dbReference type="NCBI Taxonomy" id="2049346"/>
    <lineage>
        <taxon>Eukaryota</taxon>
        <taxon>Metamonada</taxon>
        <taxon>Preaxostyla</taxon>
        <taxon>Oxymonadida</taxon>
        <taxon>Blattamonas</taxon>
    </lineage>
</organism>
<dbReference type="InterPro" id="IPR001752">
    <property type="entry name" value="Kinesin_motor_dom"/>
</dbReference>
<comment type="caution">
    <text evidence="7">The sequence shown here is derived from an EMBL/GenBank/DDBJ whole genome shotgun (WGS) entry which is preliminary data.</text>
</comment>
<dbReference type="SUPFAM" id="SSF52540">
    <property type="entry name" value="P-loop containing nucleoside triphosphate hydrolases"/>
    <property type="match status" value="1"/>
</dbReference>
<gene>
    <name evidence="7" type="ORF">BLNAU_4570</name>
</gene>
<dbReference type="Proteomes" id="UP001281761">
    <property type="component" value="Unassembled WGS sequence"/>
</dbReference>
<feature type="domain" description="Kinesin motor" evidence="6">
    <location>
        <begin position="306"/>
        <end position="621"/>
    </location>
</feature>
<keyword evidence="8" id="KW-1185">Reference proteome</keyword>
<dbReference type="PANTHER" id="PTHR47972">
    <property type="entry name" value="KINESIN-LIKE PROTEIN KLP-3"/>
    <property type="match status" value="1"/>
</dbReference>
<dbReference type="PROSITE" id="PS50067">
    <property type="entry name" value="KINESIN_MOTOR_2"/>
    <property type="match status" value="1"/>
</dbReference>
<name>A0ABQ9Y9I2_9EUKA</name>
<feature type="coiled-coil region" evidence="5">
    <location>
        <begin position="209"/>
        <end position="236"/>
    </location>
</feature>
<accession>A0ABQ9Y9I2</accession>
<feature type="coiled-coil region" evidence="5">
    <location>
        <begin position="93"/>
        <end position="174"/>
    </location>
</feature>
<proteinExistence type="inferred from homology"/>
<dbReference type="InterPro" id="IPR019821">
    <property type="entry name" value="Kinesin_motor_CS"/>
</dbReference>
<dbReference type="InterPro" id="IPR027417">
    <property type="entry name" value="P-loop_NTPase"/>
</dbReference>
<evidence type="ECO:0000259" key="6">
    <source>
        <dbReference type="PROSITE" id="PS50067"/>
    </source>
</evidence>
<dbReference type="InterPro" id="IPR027640">
    <property type="entry name" value="Kinesin-like_fam"/>
</dbReference>
<evidence type="ECO:0000256" key="1">
    <source>
        <dbReference type="ARBA" id="ARBA00022741"/>
    </source>
</evidence>
<feature type="binding site" evidence="3">
    <location>
        <begin position="382"/>
        <end position="389"/>
    </location>
    <ligand>
        <name>ATP</name>
        <dbReference type="ChEBI" id="CHEBI:30616"/>
    </ligand>
</feature>
<dbReference type="PROSITE" id="PS00411">
    <property type="entry name" value="KINESIN_MOTOR_1"/>
    <property type="match status" value="1"/>
</dbReference>
<evidence type="ECO:0000256" key="4">
    <source>
        <dbReference type="RuleBase" id="RU000394"/>
    </source>
</evidence>
<keyword evidence="3 4" id="KW-0505">Motor protein</keyword>
<evidence type="ECO:0000313" key="8">
    <source>
        <dbReference type="Proteomes" id="UP001281761"/>
    </source>
</evidence>
<dbReference type="Pfam" id="PF00225">
    <property type="entry name" value="Kinesin"/>
    <property type="match status" value="1"/>
</dbReference>